<evidence type="ECO:0000256" key="11">
    <source>
        <dbReference type="ARBA" id="ARBA00022927"/>
    </source>
</evidence>
<evidence type="ECO:0000256" key="1">
    <source>
        <dbReference type="ARBA" id="ARBA00004299"/>
    </source>
</evidence>
<dbReference type="FunFam" id="2.130.10.10:FF:000193">
    <property type="entry name" value="Protein transport protein SEC31, putative"/>
    <property type="match status" value="1"/>
</dbReference>
<evidence type="ECO:0000256" key="10">
    <source>
        <dbReference type="ARBA" id="ARBA00022892"/>
    </source>
</evidence>
<evidence type="ECO:0000256" key="15">
    <source>
        <dbReference type="PROSITE-ProRule" id="PRU00221"/>
    </source>
</evidence>
<dbReference type="Gene3D" id="2.130.10.10">
    <property type="entry name" value="YVTN repeat-like/Quinoprotein amine dehydrogenase"/>
    <property type="match status" value="1"/>
</dbReference>
<reference evidence="19" key="1">
    <citation type="submission" date="2023-04" db="EMBL/GenBank/DDBJ databases">
        <title>Black Yeasts Isolated from many extreme environments.</title>
        <authorList>
            <person name="Coleine C."/>
            <person name="Stajich J.E."/>
            <person name="Selbmann L."/>
        </authorList>
    </citation>
    <scope>NUCLEOTIDE SEQUENCE</scope>
    <source>
        <strain evidence="19">CCFEE 5312</strain>
    </source>
</reference>
<dbReference type="EMBL" id="JAWDJX010000005">
    <property type="protein sequence ID" value="KAK3056614.1"/>
    <property type="molecule type" value="Genomic_DNA"/>
</dbReference>
<keyword evidence="11" id="KW-0653">Protein transport</keyword>
<comment type="similarity">
    <text evidence="3">Belongs to the WD repeat SEC31 family.</text>
</comment>
<comment type="caution">
    <text evidence="19">The sequence shown here is derived from an EMBL/GenBank/DDBJ whole genome shotgun (WGS) entry which is preliminary data.</text>
</comment>
<dbReference type="PANTHER" id="PTHR13923:SF11">
    <property type="entry name" value="SECRETORY 31, ISOFORM D"/>
    <property type="match status" value="1"/>
</dbReference>
<dbReference type="InterPro" id="IPR001680">
    <property type="entry name" value="WD40_rpt"/>
</dbReference>
<name>A0AAJ0GFM7_9PEZI</name>
<feature type="domain" description="SRA1/Sec31" evidence="17">
    <location>
        <begin position="1159"/>
        <end position="1303"/>
    </location>
</feature>
<gene>
    <name evidence="19" type="primary">SEC31</name>
    <name evidence="19" type="ORF">LTR09_002407</name>
</gene>
<comment type="function">
    <text evidence="14">Component of the coat protein complex II (COPII) which promotes the formation of transport vesicles from the endoplasmic reticulum (ER). The coat has two main functions, the physical deformation of the endoplasmic reticulum membrane into vesicles and the selection of cargo molecules.</text>
</comment>
<protein>
    <recommendedName>
        <fullName evidence="5">Protein transport protein SEC31</fullName>
    </recommendedName>
    <alternativeName>
        <fullName evidence="4">Protein transport protein sec31</fullName>
    </alternativeName>
</protein>
<keyword evidence="10" id="KW-0931">ER-Golgi transport</keyword>
<comment type="subcellular location">
    <subcellularLocation>
        <location evidence="1">Cytoplasmic vesicle</location>
        <location evidence="1">COPII-coated vesicle membrane</location>
        <topology evidence="1">Peripheral membrane protein</topology>
        <orientation evidence="1">Cytoplasmic side</orientation>
    </subcellularLocation>
    <subcellularLocation>
        <location evidence="2">Endoplasmic reticulum membrane</location>
        <topology evidence="2">Peripheral membrane protein</topology>
        <orientation evidence="2">Cytoplasmic side</orientation>
    </subcellularLocation>
</comment>
<evidence type="ECO:0000256" key="8">
    <source>
        <dbReference type="ARBA" id="ARBA00022737"/>
    </source>
</evidence>
<dbReference type="GO" id="GO:0005789">
    <property type="term" value="C:endoplasmic reticulum membrane"/>
    <property type="evidence" value="ECO:0007669"/>
    <property type="project" value="UniProtKB-SubCell"/>
</dbReference>
<dbReference type="PROSITE" id="PS50082">
    <property type="entry name" value="WD_REPEATS_2"/>
    <property type="match status" value="1"/>
</dbReference>
<feature type="region of interest" description="Disordered" evidence="16">
    <location>
        <begin position="783"/>
        <end position="1207"/>
    </location>
</feature>
<evidence type="ECO:0000256" key="9">
    <source>
        <dbReference type="ARBA" id="ARBA00022824"/>
    </source>
</evidence>
<sequence length="1310" mass="140526">MVGLRTLERTAVFAWSKGSGTPLLATGTKVGAVNDDFSSEIVLELWDLELQKQERDAEPKRLCSITVDSGFNNLAWSEPDDDHPMGVLAGALENGSVDLWDVDKAQSGSDDAFISRTTKHSGPAKALQWNPYRQNLLASVGSKGEIFIYDINNIANPFRLGATAARADDIDCLDWNKSEKTAHILATGSSGGSVTVWDVKQKKDVLTLSNQGRKAVSAVAWDPEQSTTLATATSNDQEPLILIWSLRNSSAPERTLKGHELGVLGLSWCLQDSDLLLSCGKDNKTICWNSKTSEKLGEFAAGSNWAFQTRWNPHNPSLIASASFDGKILITSTQSANAKKDDQAQANQALDGEDFFAKAQTQPQSVTFTLANAPKWTARPSSISFGFGGKLVRVSTDAASRRSKVAIESFVVDTSIGDAAEKFEEKLRGAEMDDICASKIHDATTEEEKADWQVIETLNAGKSRQKLRKYLGFEDDDLAKATEKLSINGDKDSKPEADGDDFFGNGDENENFLANLAATKGAKTNNPFTLLSGSESDADKDITRALMLGQFESALDVCLREDRISDAFMIAVCGGQKCIDKVQSAYLRKQAKGPSYLRLLASIVGKNLWDVVHNTDLQNWKEVMAALCTYADETEFSDLCEALGDRLEEAYQDGEGDKSQRRDATFCYLAGSKLEKVVTNWVQELSEQEQAALVAEDAESDFSVHAKCLQGFVEKVSVFRKVSNFKDPDMQASESWRLAELYRLYGEYADILASSGQLTVAESYLSLLPSKYEGAEAAQTRVKQATRKAAPAAAQSKQAAGAQRSGGRVQPPMPPSIQAQQPLVNSARNSTPGPYAPPNANIIPPGPTPYNQTPAQNTPGPYAPSSNTYAPTGYQPPQAPNSYAPPGGMYTGRPPQQQAPLPPPPRGSTSSPSVGPPPPAAKNMTNWNDMPDNFFKEKTNSRRGTPAPQQVSSPFPNQSGHIGSPPPPGPPLYGQQQHTTSPLPPPPRAGEAPPRLTSPPSIGAPPQQGRPSSSAANAYAPPQSFQPQPPIGTTLPTPAPPPIHRGASPYQPPPSTSSAAPSSRYAPAPGSQASMTPGAPPAQRQVAPNPYGVQHQPPQGPYAPQQPPQVQPGQYAQPNQYSQSGPPPPPPKAGGPPPQGPPRGQFTSPPTGPPPSGPPRAAVATPPSQQTPLLQQTESGNPASPPSASSKAKHPRGDRSHISSSAQPIFDLLTPEIARIKSVAPQQYKPQVDDMEKRLNILFDHLNNEDLLSEGTVQEMVGISQAISSKDWERASSLFGEMQSAKLATEGGNWMVGVKRLINFGKVSKA</sequence>
<feature type="compositionally biased region" description="Pro residues" evidence="16">
    <location>
        <begin position="1125"/>
        <end position="1141"/>
    </location>
</feature>
<feature type="compositionally biased region" description="Low complexity" evidence="16">
    <location>
        <begin position="1165"/>
        <end position="1177"/>
    </location>
</feature>
<dbReference type="PANTHER" id="PTHR13923">
    <property type="entry name" value="SEC31-RELATED PROTEIN"/>
    <property type="match status" value="1"/>
</dbReference>
<feature type="compositionally biased region" description="Pro residues" evidence="16">
    <location>
        <begin position="1098"/>
        <end position="1110"/>
    </location>
</feature>
<keyword evidence="20" id="KW-1185">Reference proteome</keyword>
<dbReference type="Gene3D" id="1.25.40.1030">
    <property type="match status" value="1"/>
</dbReference>
<feature type="compositionally biased region" description="Low complexity" evidence="16">
    <location>
        <begin position="1011"/>
        <end position="1023"/>
    </location>
</feature>
<keyword evidence="7 15" id="KW-0853">WD repeat</keyword>
<evidence type="ECO:0000259" key="18">
    <source>
        <dbReference type="Pfam" id="PF08662"/>
    </source>
</evidence>
<evidence type="ECO:0000313" key="19">
    <source>
        <dbReference type="EMBL" id="KAK3056614.1"/>
    </source>
</evidence>
<dbReference type="GO" id="GO:0070971">
    <property type="term" value="C:endoplasmic reticulum exit site"/>
    <property type="evidence" value="ECO:0007669"/>
    <property type="project" value="TreeGrafter"/>
</dbReference>
<evidence type="ECO:0000256" key="14">
    <source>
        <dbReference type="ARBA" id="ARBA00025471"/>
    </source>
</evidence>
<evidence type="ECO:0000256" key="12">
    <source>
        <dbReference type="ARBA" id="ARBA00023136"/>
    </source>
</evidence>
<feature type="compositionally biased region" description="Low complexity" evidence="16">
    <location>
        <begin position="787"/>
        <end position="808"/>
    </location>
</feature>
<feature type="domain" description="Translation initiation factor beta propellor-like" evidence="18">
    <location>
        <begin position="117"/>
        <end position="234"/>
    </location>
</feature>
<feature type="compositionally biased region" description="Low complexity" evidence="16">
    <location>
        <begin position="1111"/>
        <end position="1124"/>
    </location>
</feature>
<feature type="compositionally biased region" description="Low complexity" evidence="16">
    <location>
        <begin position="1056"/>
        <end position="1071"/>
    </location>
</feature>
<dbReference type="InterPro" id="IPR009917">
    <property type="entry name" value="SRA1/Sec31"/>
</dbReference>
<dbReference type="InterPro" id="IPR036322">
    <property type="entry name" value="WD40_repeat_dom_sf"/>
</dbReference>
<evidence type="ECO:0000256" key="3">
    <source>
        <dbReference type="ARBA" id="ARBA00009358"/>
    </source>
</evidence>
<feature type="compositionally biased region" description="Polar residues" evidence="16">
    <location>
        <begin position="850"/>
        <end position="870"/>
    </location>
</feature>
<dbReference type="Gene3D" id="1.20.940.10">
    <property type="entry name" value="Functional domain of the splicing factor Prp18"/>
    <property type="match status" value="1"/>
</dbReference>
<dbReference type="GO" id="GO:0030127">
    <property type="term" value="C:COPII vesicle coat"/>
    <property type="evidence" value="ECO:0007669"/>
    <property type="project" value="TreeGrafter"/>
</dbReference>
<dbReference type="GO" id="GO:0005198">
    <property type="term" value="F:structural molecule activity"/>
    <property type="evidence" value="ECO:0007669"/>
    <property type="project" value="TreeGrafter"/>
</dbReference>
<organism evidence="19 20">
    <name type="scientific">Extremus antarcticus</name>
    <dbReference type="NCBI Taxonomy" id="702011"/>
    <lineage>
        <taxon>Eukaryota</taxon>
        <taxon>Fungi</taxon>
        <taxon>Dikarya</taxon>
        <taxon>Ascomycota</taxon>
        <taxon>Pezizomycotina</taxon>
        <taxon>Dothideomycetes</taxon>
        <taxon>Dothideomycetidae</taxon>
        <taxon>Mycosphaerellales</taxon>
        <taxon>Extremaceae</taxon>
        <taxon>Extremus</taxon>
    </lineage>
</organism>
<evidence type="ECO:0000256" key="2">
    <source>
        <dbReference type="ARBA" id="ARBA00004397"/>
    </source>
</evidence>
<dbReference type="SMART" id="SM00320">
    <property type="entry name" value="WD40"/>
    <property type="match status" value="5"/>
</dbReference>
<keyword evidence="12" id="KW-0472">Membrane</keyword>
<evidence type="ECO:0000256" key="4">
    <source>
        <dbReference type="ARBA" id="ARBA00013507"/>
    </source>
</evidence>
<dbReference type="SUPFAM" id="SSF50978">
    <property type="entry name" value="WD40 repeat-like"/>
    <property type="match status" value="1"/>
</dbReference>
<dbReference type="GO" id="GO:0090110">
    <property type="term" value="P:COPII-coated vesicle cargo loading"/>
    <property type="evidence" value="ECO:0007669"/>
    <property type="project" value="TreeGrafter"/>
</dbReference>
<keyword evidence="9" id="KW-0256">Endoplasmic reticulum</keyword>
<evidence type="ECO:0000256" key="6">
    <source>
        <dbReference type="ARBA" id="ARBA00022448"/>
    </source>
</evidence>
<evidence type="ECO:0000256" key="16">
    <source>
        <dbReference type="SAM" id="MobiDB-lite"/>
    </source>
</evidence>
<dbReference type="Pfam" id="PF08662">
    <property type="entry name" value="eIF2A"/>
    <property type="match status" value="1"/>
</dbReference>
<evidence type="ECO:0000256" key="13">
    <source>
        <dbReference type="ARBA" id="ARBA00023329"/>
    </source>
</evidence>
<evidence type="ECO:0000256" key="5">
    <source>
        <dbReference type="ARBA" id="ARBA00021236"/>
    </source>
</evidence>
<keyword evidence="6" id="KW-0813">Transport</keyword>
<dbReference type="GO" id="GO:0015031">
    <property type="term" value="P:protein transport"/>
    <property type="evidence" value="ECO:0007669"/>
    <property type="project" value="UniProtKB-KW"/>
</dbReference>
<evidence type="ECO:0000313" key="20">
    <source>
        <dbReference type="Proteomes" id="UP001271007"/>
    </source>
</evidence>
<dbReference type="Pfam" id="PF07304">
    <property type="entry name" value="SRA1"/>
    <property type="match status" value="1"/>
</dbReference>
<dbReference type="GO" id="GO:0007029">
    <property type="term" value="P:endoplasmic reticulum organization"/>
    <property type="evidence" value="ECO:0007669"/>
    <property type="project" value="TreeGrafter"/>
</dbReference>
<feature type="repeat" description="WD" evidence="15">
    <location>
        <begin position="163"/>
        <end position="207"/>
    </location>
</feature>
<dbReference type="InterPro" id="IPR013979">
    <property type="entry name" value="TIF_beta_prop-like"/>
</dbReference>
<dbReference type="Pfam" id="PF00400">
    <property type="entry name" value="WD40"/>
    <property type="match status" value="1"/>
</dbReference>
<accession>A0AAJ0GFM7</accession>
<dbReference type="InterPro" id="IPR015943">
    <property type="entry name" value="WD40/YVTN_repeat-like_dom_sf"/>
</dbReference>
<proteinExistence type="inferred from homology"/>
<keyword evidence="13" id="KW-0968">Cytoplasmic vesicle</keyword>
<keyword evidence="8" id="KW-0677">Repeat</keyword>
<feature type="compositionally biased region" description="Polar residues" evidence="16">
    <location>
        <begin position="947"/>
        <end position="961"/>
    </location>
</feature>
<dbReference type="Proteomes" id="UP001271007">
    <property type="component" value="Unassembled WGS sequence"/>
</dbReference>
<feature type="compositionally biased region" description="Polar residues" evidence="16">
    <location>
        <begin position="817"/>
        <end position="831"/>
    </location>
</feature>
<dbReference type="InterPro" id="IPR040251">
    <property type="entry name" value="SEC31-like"/>
</dbReference>
<evidence type="ECO:0000256" key="7">
    <source>
        <dbReference type="ARBA" id="ARBA00022574"/>
    </source>
</evidence>
<evidence type="ECO:0000259" key="17">
    <source>
        <dbReference type="Pfam" id="PF07304"/>
    </source>
</evidence>